<comment type="caution">
    <text evidence="5">The sequence shown here is derived from an EMBL/GenBank/DDBJ whole genome shotgun (WGS) entry which is preliminary data.</text>
</comment>
<dbReference type="Proteomes" id="UP000245812">
    <property type="component" value="Unassembled WGS sequence"/>
</dbReference>
<gene>
    <name evidence="5" type="ORF">C7456_101186</name>
</gene>
<dbReference type="RefSeq" id="WP_109721897.1">
    <property type="nucleotide sequence ID" value="NZ_MSZV01000046.1"/>
</dbReference>
<feature type="chain" id="PRO_5016425221" evidence="3">
    <location>
        <begin position="29"/>
        <end position="1504"/>
    </location>
</feature>
<dbReference type="InterPro" id="IPR008707">
    <property type="entry name" value="B-propeller_PilY1"/>
</dbReference>
<evidence type="ECO:0000256" key="2">
    <source>
        <dbReference type="ARBA" id="ARBA00022837"/>
    </source>
</evidence>
<dbReference type="EMBL" id="QGHC01000001">
    <property type="protein sequence ID" value="PWK92849.1"/>
    <property type="molecule type" value="Genomic_DNA"/>
</dbReference>
<keyword evidence="6" id="KW-1185">Reference proteome</keyword>
<keyword evidence="1" id="KW-0479">Metal-binding</keyword>
<name>A0A316II53_9GAMM</name>
<keyword evidence="3" id="KW-0732">Signal</keyword>
<evidence type="ECO:0000256" key="1">
    <source>
        <dbReference type="ARBA" id="ARBA00022723"/>
    </source>
</evidence>
<dbReference type="Pfam" id="PF05567">
    <property type="entry name" value="T4P_PilY1"/>
    <property type="match status" value="1"/>
</dbReference>
<keyword evidence="2" id="KW-0106">Calcium</keyword>
<evidence type="ECO:0000256" key="3">
    <source>
        <dbReference type="SAM" id="SignalP"/>
    </source>
</evidence>
<organism evidence="5 6">
    <name type="scientific">Fulvimonas soli</name>
    <dbReference type="NCBI Taxonomy" id="155197"/>
    <lineage>
        <taxon>Bacteria</taxon>
        <taxon>Pseudomonadati</taxon>
        <taxon>Pseudomonadota</taxon>
        <taxon>Gammaproteobacteria</taxon>
        <taxon>Lysobacterales</taxon>
        <taxon>Rhodanobacteraceae</taxon>
        <taxon>Fulvimonas</taxon>
    </lineage>
</organism>
<evidence type="ECO:0000259" key="4">
    <source>
        <dbReference type="Pfam" id="PF05567"/>
    </source>
</evidence>
<dbReference type="GO" id="GO:0046872">
    <property type="term" value="F:metal ion binding"/>
    <property type="evidence" value="ECO:0007669"/>
    <property type="project" value="UniProtKB-KW"/>
</dbReference>
<sequence>MRIRRFVPGRKHALAVGFALTLAGGLSAPFTPEANAGAAQMLALSTLAGAAAASTAAPPVGAVELSPTPPNDTQAVAPNIVVTFDDSGSMANNYMGDNRPYDSGSWSGPWRCAGVIDPRIADSNDIRSSAMNGVYYNPNVIYSPPKKADGTSFPDADASLKRVPEDGIGVNRPYNKITLASTGGYNNNPNGDVDTSVATDLTGTTTTTYPKIKTTYVRFGDQSVCPANADAGSCTTASSGQINKGTSRRPKYTYVYFIKNYDGSTGSGFSTIYYGINLSVQNSSGKNYTEVDGDQTSVNTTITSQYTTWTVTVDDTTKRPTVTDNRWKCGYGSSPMDPTQTGPDGHAYPNGGPYYYRYKSSAPTITTDSYGRPDSNGLGNLYNKDNWEAVAVPNTNVTINGVTVNQWQNFANWYAYYRTRNLMTRTSLSRVFGGLGTATPSGGYGNSFRVAWQNLYTGDTFHLQDSTIISSLYDLNSPACDPSSVKPSDVALQTTTPYRTEPNCYRSGFFNWIFGVDATSDTPARAAAIRAGKFFQRGYNASTKKGNTGASGDLHDPYWEPPADSTADGLELVCRQNFHMLVTDGYWNESSNYTIPDIKNSTASTTLPDGTEYSNTAAESRVFWDVQGNSQYTPSQADIAFHYWATNLRPDLYDSANGKVVPPYMPDATTGVVSGATSTTLEKYFNPNNDPANWPHMVEYMVTLGVPGKLTYSSDVDCNKTSSNDICALRQGNSNSSGAKGWPAPKNNDPTGIDDTWHAAVNSRGAYFNAANPQDLVDQLSSILTNISARSAPATTGAINTSVLTSGALGFNTGYSTADWTGTMQAVTVNADGTTSASAAWDAGSILDNKDKTPPDDRTILTAKEDSSGNFAGGVEFKTFDSLDSAGKTLLGGTPASVDPDNDTGQTRVEYLRGDRSKEGTTFRARNHLLGAIIGSQPVYVSYPASGYRNTWPSGSPEQKAMANDDANCGSSTPSTCHSYEYFVQDHLSRKAAVYVGANDGMLHAFDASEYEDTDTTPSTVKPTADAGKELFAYVPRSVYGNLGNLTVKNNFKFMPTVDGIPVTRDVFFSQDTTTPVATSKGWHTILVGGLRLGGRGIYALDITDPTGMSAGKVLWEFNADQPDQGAWTDDLGNSNPGGKPSDLGYTYGQPNIGRLANGKWVVLVPVGYFPDCSKAPFTAATCSYPAAASNKFSSLFILDAQTGKLIREITTPDPDKVSGAVASHGLATPVLGDYNDDQIDDVAFAGDLDGNLWRFDLSSSKPNSWSVSLAYQPATAGVQPITSMPRLFGDPATNKFIVVFGTGKYLGAGDNTSGSASTQAVYGIRDLGKTVKIGDLVQQTLSEATADDNKTVARGLTNNKVPADKGGWYFNLGPSDSSKGERVVVTPGALFDTGRAVIQTLIPGTNDPCSASIQGAVMVVDAATGGSGGGLTGPAVAAWKTGATSVVGGRVNNPRTTGTVPLATTVGGGTVLIPGLKLSGGDSVLNINDAVWRRRSWREVNND</sequence>
<accession>A0A316II53</accession>
<evidence type="ECO:0000313" key="5">
    <source>
        <dbReference type="EMBL" id="PWK92849.1"/>
    </source>
</evidence>
<proteinExistence type="predicted"/>
<feature type="domain" description="PilY1 beta-propeller" evidence="4">
    <location>
        <begin position="978"/>
        <end position="1342"/>
    </location>
</feature>
<reference evidence="5 6" key="1">
    <citation type="submission" date="2018-05" db="EMBL/GenBank/DDBJ databases">
        <title>Genomic Encyclopedia of Type Strains, Phase IV (KMG-IV): sequencing the most valuable type-strain genomes for metagenomic binning, comparative biology and taxonomic classification.</title>
        <authorList>
            <person name="Goeker M."/>
        </authorList>
    </citation>
    <scope>NUCLEOTIDE SEQUENCE [LARGE SCALE GENOMIC DNA]</scope>
    <source>
        <strain evidence="5 6">DSM 14263</strain>
    </source>
</reference>
<feature type="signal peptide" evidence="3">
    <location>
        <begin position="1"/>
        <end position="28"/>
    </location>
</feature>
<protein>
    <submittedName>
        <fullName evidence="5">Type IV pilus assembly protein PilY1</fullName>
    </submittedName>
</protein>
<dbReference type="OrthoDB" id="7156875at2"/>
<evidence type="ECO:0000313" key="6">
    <source>
        <dbReference type="Proteomes" id="UP000245812"/>
    </source>
</evidence>